<feature type="transmembrane region" description="Helical" evidence="7">
    <location>
        <begin position="130"/>
        <end position="150"/>
    </location>
</feature>
<feature type="transmembrane region" description="Helical" evidence="7">
    <location>
        <begin position="274"/>
        <end position="297"/>
    </location>
</feature>
<proteinExistence type="predicted"/>
<feature type="transmembrane region" description="Helical" evidence="7">
    <location>
        <begin position="246"/>
        <end position="268"/>
    </location>
</feature>
<reference evidence="8 9" key="1">
    <citation type="submission" date="2023-10" db="EMBL/GenBank/DDBJ databases">
        <title>Characteristics and mechanism of a salt-tolerant marine origin heterotrophic nitrifying- aerobic denitrifying bacteria Marinobacter xestospongiae HN1.</title>
        <authorList>
            <person name="Qi R."/>
        </authorList>
    </citation>
    <scope>NUCLEOTIDE SEQUENCE [LARGE SCALE GENOMIC DNA]</scope>
    <source>
        <strain evidence="8 9">HN1</strain>
    </source>
</reference>
<keyword evidence="2" id="KW-0813">Transport</keyword>
<dbReference type="PANTHER" id="PTHR43549">
    <property type="entry name" value="MULTIDRUG RESISTANCE PROTEIN YPNP-RELATED"/>
    <property type="match status" value="1"/>
</dbReference>
<evidence type="ECO:0000313" key="8">
    <source>
        <dbReference type="EMBL" id="MDV2078144.1"/>
    </source>
</evidence>
<evidence type="ECO:0000256" key="1">
    <source>
        <dbReference type="ARBA" id="ARBA00004429"/>
    </source>
</evidence>
<organism evidence="8 9">
    <name type="scientific">Marinobacter xestospongiae</name>
    <dbReference type="NCBI Taxonomy" id="994319"/>
    <lineage>
        <taxon>Bacteria</taxon>
        <taxon>Pseudomonadati</taxon>
        <taxon>Pseudomonadota</taxon>
        <taxon>Gammaproteobacteria</taxon>
        <taxon>Pseudomonadales</taxon>
        <taxon>Marinobacteraceae</taxon>
        <taxon>Marinobacter</taxon>
    </lineage>
</organism>
<protein>
    <submittedName>
        <fullName evidence="8">MATE family efflux transporter</fullName>
    </submittedName>
</protein>
<dbReference type="RefSeq" id="WP_227173193.1">
    <property type="nucleotide sequence ID" value="NZ_BAABBC010000031.1"/>
</dbReference>
<evidence type="ECO:0000256" key="6">
    <source>
        <dbReference type="ARBA" id="ARBA00023136"/>
    </source>
</evidence>
<dbReference type="NCBIfam" id="TIGR00797">
    <property type="entry name" value="matE"/>
    <property type="match status" value="1"/>
</dbReference>
<comment type="caution">
    <text evidence="8">The sequence shown here is derived from an EMBL/GenBank/DDBJ whole genome shotgun (WGS) entry which is preliminary data.</text>
</comment>
<dbReference type="InterPro" id="IPR048279">
    <property type="entry name" value="MdtK-like"/>
</dbReference>
<evidence type="ECO:0000313" key="9">
    <source>
        <dbReference type="Proteomes" id="UP001269819"/>
    </source>
</evidence>
<feature type="transmembrane region" description="Helical" evidence="7">
    <location>
        <begin position="355"/>
        <end position="373"/>
    </location>
</feature>
<feature type="transmembrane region" description="Helical" evidence="7">
    <location>
        <begin position="404"/>
        <end position="426"/>
    </location>
</feature>
<feature type="transmembrane region" description="Helical" evidence="7">
    <location>
        <begin position="57"/>
        <end position="77"/>
    </location>
</feature>
<evidence type="ECO:0000256" key="3">
    <source>
        <dbReference type="ARBA" id="ARBA00022475"/>
    </source>
</evidence>
<evidence type="ECO:0000256" key="5">
    <source>
        <dbReference type="ARBA" id="ARBA00022989"/>
    </source>
</evidence>
<gene>
    <name evidence="8" type="ORF">RYS15_05585</name>
</gene>
<keyword evidence="6 7" id="KW-0472">Membrane</keyword>
<feature type="transmembrane region" description="Helical" evidence="7">
    <location>
        <begin position="188"/>
        <end position="205"/>
    </location>
</feature>
<sequence>MPSNASLPRQLFSMTWPMLFGVLSLMTFQLVDSAFIGQLGRDPLAALGFTLPMQQLVIGLQVGLGIATTAIISRTLGAGDEARAQRLGGLVVVVGAVMVLALCLALWLVRNPIMTLLGADAHLLPLIRDYWLPWLLSAWLGAMLYFGYSVCRSHGNTKLPGIMMMVTSLLNIALDPLFIFVFGWGLPGAALATVTAFAIGCLAIYPRLLSQGWLRFDLAGLSLPNALRQLGGIMAPAMVSQLMPPLAAMLATALVAGFGASAVAAWGLGTRLEFFSIVVVLALTMSMPPMIGRLLGAGDLEQIRRLVRLAVRFVVVWQLVIGVLWLAASGLVSQLFSSDTSVQTVLQSYLVRVPLSYAGLGICMLMVSVCNALGLAMRALLVSTLRLFLCFLPLLWLGGQLAGITGLMTGALAGNLLAGLMAYQFYRAGLNALTARTAGSAAT</sequence>
<keyword evidence="5 7" id="KW-1133">Transmembrane helix</keyword>
<name>A0ABU3VV59_9GAMM</name>
<evidence type="ECO:0000256" key="4">
    <source>
        <dbReference type="ARBA" id="ARBA00022692"/>
    </source>
</evidence>
<feature type="transmembrane region" description="Helical" evidence="7">
    <location>
        <begin position="162"/>
        <end position="182"/>
    </location>
</feature>
<feature type="transmembrane region" description="Helical" evidence="7">
    <location>
        <begin position="309"/>
        <end position="335"/>
    </location>
</feature>
<dbReference type="Proteomes" id="UP001269819">
    <property type="component" value="Unassembled WGS sequence"/>
</dbReference>
<dbReference type="Pfam" id="PF01554">
    <property type="entry name" value="MatE"/>
    <property type="match status" value="2"/>
</dbReference>
<keyword evidence="9" id="KW-1185">Reference proteome</keyword>
<accession>A0ABU3VV59</accession>
<feature type="transmembrane region" description="Helical" evidence="7">
    <location>
        <begin position="89"/>
        <end position="110"/>
    </location>
</feature>
<keyword evidence="3" id="KW-1003">Cell membrane</keyword>
<dbReference type="PANTHER" id="PTHR43549:SF3">
    <property type="entry name" value="MULTIDRUG RESISTANCE PROTEIN YPNP-RELATED"/>
    <property type="match status" value="1"/>
</dbReference>
<dbReference type="InterPro" id="IPR002528">
    <property type="entry name" value="MATE_fam"/>
</dbReference>
<dbReference type="PIRSF" id="PIRSF006603">
    <property type="entry name" value="DinF"/>
    <property type="match status" value="1"/>
</dbReference>
<evidence type="ECO:0000256" key="2">
    <source>
        <dbReference type="ARBA" id="ARBA00022448"/>
    </source>
</evidence>
<feature type="transmembrane region" description="Helical" evidence="7">
    <location>
        <begin position="380"/>
        <end position="398"/>
    </location>
</feature>
<dbReference type="EMBL" id="JAWIIJ010000003">
    <property type="protein sequence ID" value="MDV2078144.1"/>
    <property type="molecule type" value="Genomic_DNA"/>
</dbReference>
<keyword evidence="4 7" id="KW-0812">Transmembrane</keyword>
<comment type="subcellular location">
    <subcellularLocation>
        <location evidence="1">Cell inner membrane</location>
        <topology evidence="1">Multi-pass membrane protein</topology>
    </subcellularLocation>
</comment>
<dbReference type="InterPro" id="IPR052031">
    <property type="entry name" value="Membrane_Transporter-Flippase"/>
</dbReference>
<evidence type="ECO:0000256" key="7">
    <source>
        <dbReference type="SAM" id="Phobius"/>
    </source>
</evidence>